<dbReference type="InterPro" id="IPR001680">
    <property type="entry name" value="WD40_rpt"/>
</dbReference>
<dbReference type="Pfam" id="PF00400">
    <property type="entry name" value="WD40"/>
    <property type="match status" value="1"/>
</dbReference>
<organism evidence="2 3">
    <name type="scientific">Xenoophorus captivus</name>
    <dbReference type="NCBI Taxonomy" id="1517983"/>
    <lineage>
        <taxon>Eukaryota</taxon>
        <taxon>Metazoa</taxon>
        <taxon>Chordata</taxon>
        <taxon>Craniata</taxon>
        <taxon>Vertebrata</taxon>
        <taxon>Euteleostomi</taxon>
        <taxon>Actinopterygii</taxon>
        <taxon>Neopterygii</taxon>
        <taxon>Teleostei</taxon>
        <taxon>Neoteleostei</taxon>
        <taxon>Acanthomorphata</taxon>
        <taxon>Ovalentaria</taxon>
        <taxon>Atherinomorphae</taxon>
        <taxon>Cyprinodontiformes</taxon>
        <taxon>Goodeidae</taxon>
        <taxon>Xenoophorus</taxon>
    </lineage>
</organism>
<dbReference type="SMART" id="SM00320">
    <property type="entry name" value="WD40"/>
    <property type="match status" value="2"/>
</dbReference>
<dbReference type="PROSITE" id="PS50082">
    <property type="entry name" value="WD_REPEATS_2"/>
    <property type="match status" value="1"/>
</dbReference>
<reference evidence="2 3" key="1">
    <citation type="submission" date="2021-06" db="EMBL/GenBank/DDBJ databases">
        <authorList>
            <person name="Palmer J.M."/>
        </authorList>
    </citation>
    <scope>NUCLEOTIDE SEQUENCE [LARGE SCALE GENOMIC DNA]</scope>
    <source>
        <strain evidence="2 3">XC_2019</strain>
        <tissue evidence="2">Muscle</tissue>
    </source>
</reference>
<gene>
    <name evidence="2" type="ORF">XENOCAPTIV_027260</name>
</gene>
<dbReference type="Proteomes" id="UP001434883">
    <property type="component" value="Unassembled WGS sequence"/>
</dbReference>
<evidence type="ECO:0000256" key="1">
    <source>
        <dbReference type="PROSITE-ProRule" id="PRU00221"/>
    </source>
</evidence>
<proteinExistence type="predicted"/>
<sequence>MFEWGHSQQIICFRSPGNSRVTRIRFNHQGNKVTFCCHESGATVLSMVQRRQLLLTGGRKGWVTILELPHRHQRQSFLAHDSPVKALAVDPTEDCFISGSAEGNIKVFLSARGDDSMRYS</sequence>
<feature type="repeat" description="WD" evidence="1">
    <location>
        <begin position="77"/>
        <end position="108"/>
    </location>
</feature>
<keyword evidence="3" id="KW-1185">Reference proteome</keyword>
<dbReference type="SUPFAM" id="SSF50978">
    <property type="entry name" value="WD40 repeat-like"/>
    <property type="match status" value="1"/>
</dbReference>
<name>A0ABV0QUE7_9TELE</name>
<comment type="caution">
    <text evidence="2">The sequence shown here is derived from an EMBL/GenBank/DDBJ whole genome shotgun (WGS) entry which is preliminary data.</text>
</comment>
<dbReference type="EMBL" id="JAHRIN010025278">
    <property type="protein sequence ID" value="MEQ2199430.1"/>
    <property type="molecule type" value="Genomic_DNA"/>
</dbReference>
<dbReference type="PANTHER" id="PTHR13950">
    <property type="entry name" value="RABCONNECTIN-RELATED"/>
    <property type="match status" value="1"/>
</dbReference>
<evidence type="ECO:0000313" key="3">
    <source>
        <dbReference type="Proteomes" id="UP001434883"/>
    </source>
</evidence>
<accession>A0ABV0QUE7</accession>
<dbReference type="PANTHER" id="PTHR13950:SF12">
    <property type="entry name" value="DMX-LIKE PROTEIN 1"/>
    <property type="match status" value="1"/>
</dbReference>
<evidence type="ECO:0000313" key="2">
    <source>
        <dbReference type="EMBL" id="MEQ2199430.1"/>
    </source>
</evidence>
<keyword evidence="1" id="KW-0853">WD repeat</keyword>
<dbReference type="Gene3D" id="2.130.10.10">
    <property type="entry name" value="YVTN repeat-like/Quinoprotein amine dehydrogenase"/>
    <property type="match status" value="1"/>
</dbReference>
<protein>
    <submittedName>
        <fullName evidence="2">Uncharacterized protein</fullName>
    </submittedName>
</protein>
<dbReference type="InterPro" id="IPR036322">
    <property type="entry name" value="WD40_repeat_dom_sf"/>
</dbReference>
<dbReference type="InterPro" id="IPR052208">
    <property type="entry name" value="DmX-like/RAVE_component"/>
</dbReference>
<dbReference type="InterPro" id="IPR015943">
    <property type="entry name" value="WD40/YVTN_repeat-like_dom_sf"/>
</dbReference>